<feature type="region of interest" description="Disordered" evidence="1">
    <location>
        <begin position="439"/>
        <end position="462"/>
    </location>
</feature>
<gene>
    <name evidence="2" type="ORF">KAK03_10550</name>
</gene>
<evidence type="ECO:0000256" key="1">
    <source>
        <dbReference type="SAM" id="MobiDB-lite"/>
    </source>
</evidence>
<sequence>MPKLILHVGTGKTGTTSIQLALKRNEEALAQLGYHVVESRRTMPRSAKHKLAWDNPDHPGWAEWAAEAARVLPTGRHMILSNEGLWRLDPDHLSHFAEVFKGFEPMVVMYVREQVEWIQSSLLQKQKQVYKRFDLDSDDRVNRWIRRRPLDYLKVCQGMELALGEGCVHARVFQRSSFYDKDLLADFFHAIGIAEPQKLNLEQEETNPSLAAQFAALLMKVKRDEGASSLRNKQVQDLACRLTANGVGSRFFMSRERVAELRERFRVSNELFAKRYLKNGDALPMKDAWLPDNIDSVEVIEAKVMEVLDRLHMITQRGWQGQARVFYSLFPEGWTLEAVPGTDLATARPKGPVGVVNFRLPFRRRYRHKGTIRVDMRTTDGRSLLANVSVNGHPAQTLDVGREEICFPVEWTDPIDEVRMELAFVGDIAAMPAVVGIDVPSVKSTDGDSDDDDDLDDEDDDD</sequence>
<evidence type="ECO:0000313" key="3">
    <source>
        <dbReference type="Proteomes" id="UP000676246"/>
    </source>
</evidence>
<accession>A0A940YD41</accession>
<dbReference type="SUPFAM" id="SSF52540">
    <property type="entry name" value="P-loop containing nucleoside triphosphate hydrolases"/>
    <property type="match status" value="1"/>
</dbReference>
<protein>
    <submittedName>
        <fullName evidence="2">Uncharacterized protein</fullName>
    </submittedName>
</protein>
<reference evidence="2 3" key="1">
    <citation type="submission" date="2021-04" db="EMBL/GenBank/DDBJ databases">
        <title>The genome sequence of Ideonella sp. 3Y2.</title>
        <authorList>
            <person name="Liu Y."/>
        </authorList>
    </citation>
    <scope>NUCLEOTIDE SEQUENCE [LARGE SCALE GENOMIC DNA]</scope>
    <source>
        <strain evidence="2 3">3Y2</strain>
    </source>
</reference>
<evidence type="ECO:0000313" key="2">
    <source>
        <dbReference type="EMBL" id="MBQ0930926.1"/>
    </source>
</evidence>
<dbReference type="EMBL" id="JAGQDD010000006">
    <property type="protein sequence ID" value="MBQ0930926.1"/>
    <property type="molecule type" value="Genomic_DNA"/>
</dbReference>
<dbReference type="Proteomes" id="UP000676246">
    <property type="component" value="Unassembled WGS sequence"/>
</dbReference>
<dbReference type="AlphaFoldDB" id="A0A940YD41"/>
<keyword evidence="3" id="KW-1185">Reference proteome</keyword>
<dbReference type="InterPro" id="IPR027417">
    <property type="entry name" value="P-loop_NTPase"/>
</dbReference>
<comment type="caution">
    <text evidence="2">The sequence shown here is derived from an EMBL/GenBank/DDBJ whole genome shotgun (WGS) entry which is preliminary data.</text>
</comment>
<organism evidence="2 3">
    <name type="scientific">Ideonella alba</name>
    <dbReference type="NCBI Taxonomy" id="2824118"/>
    <lineage>
        <taxon>Bacteria</taxon>
        <taxon>Pseudomonadati</taxon>
        <taxon>Pseudomonadota</taxon>
        <taxon>Betaproteobacteria</taxon>
        <taxon>Burkholderiales</taxon>
        <taxon>Sphaerotilaceae</taxon>
        <taxon>Ideonella</taxon>
    </lineage>
</organism>
<proteinExistence type="predicted"/>
<dbReference type="RefSeq" id="WP_210853915.1">
    <property type="nucleotide sequence ID" value="NZ_JAGQDD010000006.1"/>
</dbReference>
<feature type="compositionally biased region" description="Acidic residues" evidence="1">
    <location>
        <begin position="447"/>
        <end position="462"/>
    </location>
</feature>
<name>A0A940YD41_9BURK</name>